<evidence type="ECO:0000256" key="1">
    <source>
        <dbReference type="SAM" id="MobiDB-lite"/>
    </source>
</evidence>
<organism evidence="3 4">
    <name type="scientific">Portunus trituberculatus</name>
    <name type="common">Swimming crab</name>
    <name type="synonym">Neptunus trituberculatus</name>
    <dbReference type="NCBI Taxonomy" id="210409"/>
    <lineage>
        <taxon>Eukaryota</taxon>
        <taxon>Metazoa</taxon>
        <taxon>Ecdysozoa</taxon>
        <taxon>Arthropoda</taxon>
        <taxon>Crustacea</taxon>
        <taxon>Multicrustacea</taxon>
        <taxon>Malacostraca</taxon>
        <taxon>Eumalacostraca</taxon>
        <taxon>Eucarida</taxon>
        <taxon>Decapoda</taxon>
        <taxon>Pleocyemata</taxon>
        <taxon>Brachyura</taxon>
        <taxon>Eubrachyura</taxon>
        <taxon>Portunoidea</taxon>
        <taxon>Portunidae</taxon>
        <taxon>Portuninae</taxon>
        <taxon>Portunus</taxon>
    </lineage>
</organism>
<sequence>MLLILLRSFLLIIPPFLLVLHFVLFLLLLLPFFFPLLLLLQLFPSRYMYKSQHVLEASVSPRLPSTSTFLLVNSSPWSADRPPPPSGLSGGHFGPAKPSRVMVDWLKPNSG</sequence>
<evidence type="ECO:0000313" key="4">
    <source>
        <dbReference type="Proteomes" id="UP000324222"/>
    </source>
</evidence>
<accession>A0A5B7JUD1</accession>
<evidence type="ECO:0000313" key="3">
    <source>
        <dbReference type="EMBL" id="MPD00481.1"/>
    </source>
</evidence>
<name>A0A5B7JUD1_PORTR</name>
<dbReference type="Proteomes" id="UP000324222">
    <property type="component" value="Unassembled WGS sequence"/>
</dbReference>
<keyword evidence="2" id="KW-0472">Membrane</keyword>
<keyword evidence="4" id="KW-1185">Reference proteome</keyword>
<dbReference type="AlphaFoldDB" id="A0A5B7JUD1"/>
<keyword evidence="2" id="KW-1133">Transmembrane helix</keyword>
<proteinExistence type="predicted"/>
<reference evidence="3 4" key="1">
    <citation type="submission" date="2019-05" db="EMBL/GenBank/DDBJ databases">
        <title>Another draft genome of Portunus trituberculatus and its Hox gene families provides insights of decapod evolution.</title>
        <authorList>
            <person name="Jeong J.-H."/>
            <person name="Song I."/>
            <person name="Kim S."/>
            <person name="Choi T."/>
            <person name="Kim D."/>
            <person name="Ryu S."/>
            <person name="Kim W."/>
        </authorList>
    </citation>
    <scope>NUCLEOTIDE SEQUENCE [LARGE SCALE GENOMIC DNA]</scope>
    <source>
        <tissue evidence="3">Muscle</tissue>
    </source>
</reference>
<protein>
    <submittedName>
        <fullName evidence="3">Uncharacterized protein</fullName>
    </submittedName>
</protein>
<evidence type="ECO:0000256" key="2">
    <source>
        <dbReference type="SAM" id="Phobius"/>
    </source>
</evidence>
<dbReference type="EMBL" id="VSRR010123097">
    <property type="protein sequence ID" value="MPD00481.1"/>
    <property type="molecule type" value="Genomic_DNA"/>
</dbReference>
<feature type="transmembrane region" description="Helical" evidence="2">
    <location>
        <begin position="12"/>
        <end position="40"/>
    </location>
</feature>
<gene>
    <name evidence="3" type="ORF">E2C01_095954</name>
</gene>
<keyword evidence="2" id="KW-0812">Transmembrane</keyword>
<comment type="caution">
    <text evidence="3">The sequence shown here is derived from an EMBL/GenBank/DDBJ whole genome shotgun (WGS) entry which is preliminary data.</text>
</comment>
<feature type="region of interest" description="Disordered" evidence="1">
    <location>
        <begin position="76"/>
        <end position="100"/>
    </location>
</feature>